<evidence type="ECO:0000313" key="1">
    <source>
        <dbReference type="EMBL" id="KHE91069.1"/>
    </source>
</evidence>
<dbReference type="Proteomes" id="UP000030652">
    <property type="component" value="Unassembled WGS sequence"/>
</dbReference>
<protein>
    <submittedName>
        <fullName evidence="1">Uncharacterized protein</fullName>
    </submittedName>
</protein>
<evidence type="ECO:0000313" key="2">
    <source>
        <dbReference type="Proteomes" id="UP000030652"/>
    </source>
</evidence>
<sequence length="38" mass="4433">MNNEDMEKGYGDVYLPIALDRRYPNAPKSPLDNLHEKK</sequence>
<dbReference type="AlphaFoldDB" id="A0A0B0EEP3"/>
<reference evidence="1 2" key="1">
    <citation type="submission" date="2014-10" db="EMBL/GenBank/DDBJ databases">
        <title>Draft genome of anammox bacterium scalindua brodae, obtained using differential coverage binning of sequence data from two enrichment reactors.</title>
        <authorList>
            <person name="Speth D.R."/>
            <person name="Russ L."/>
            <person name="Kartal B."/>
            <person name="Op den Camp H.J."/>
            <person name="Dutilh B.E."/>
            <person name="Jetten M.S."/>
        </authorList>
    </citation>
    <scope>NUCLEOTIDE SEQUENCE [LARGE SCALE GENOMIC DNA]</scope>
    <source>
        <strain evidence="1">RU1</strain>
    </source>
</reference>
<accession>A0A0B0EEP3</accession>
<organism evidence="1 2">
    <name type="scientific">Candidatus Scalindua brodae</name>
    <dbReference type="NCBI Taxonomy" id="237368"/>
    <lineage>
        <taxon>Bacteria</taxon>
        <taxon>Pseudomonadati</taxon>
        <taxon>Planctomycetota</taxon>
        <taxon>Candidatus Brocadiia</taxon>
        <taxon>Candidatus Brocadiales</taxon>
        <taxon>Candidatus Scalinduaceae</taxon>
        <taxon>Candidatus Scalindua</taxon>
    </lineage>
</organism>
<proteinExistence type="predicted"/>
<comment type="caution">
    <text evidence="1">The sequence shown here is derived from an EMBL/GenBank/DDBJ whole genome shotgun (WGS) entry which is preliminary data.</text>
</comment>
<gene>
    <name evidence="1" type="ORF">SCABRO_03185</name>
</gene>
<dbReference type="EMBL" id="JRYO01000220">
    <property type="protein sequence ID" value="KHE91069.1"/>
    <property type="molecule type" value="Genomic_DNA"/>
</dbReference>
<name>A0A0B0EEP3_9BACT</name>